<dbReference type="EMBL" id="BQNB010017660">
    <property type="protein sequence ID" value="GJT65790.1"/>
    <property type="molecule type" value="Genomic_DNA"/>
</dbReference>
<organism evidence="1 2">
    <name type="scientific">Tanacetum coccineum</name>
    <dbReference type="NCBI Taxonomy" id="301880"/>
    <lineage>
        <taxon>Eukaryota</taxon>
        <taxon>Viridiplantae</taxon>
        <taxon>Streptophyta</taxon>
        <taxon>Embryophyta</taxon>
        <taxon>Tracheophyta</taxon>
        <taxon>Spermatophyta</taxon>
        <taxon>Magnoliopsida</taxon>
        <taxon>eudicotyledons</taxon>
        <taxon>Gunneridae</taxon>
        <taxon>Pentapetalae</taxon>
        <taxon>asterids</taxon>
        <taxon>campanulids</taxon>
        <taxon>Asterales</taxon>
        <taxon>Asteraceae</taxon>
        <taxon>Asteroideae</taxon>
        <taxon>Anthemideae</taxon>
        <taxon>Anthemidinae</taxon>
        <taxon>Tanacetum</taxon>
    </lineage>
</organism>
<proteinExistence type="predicted"/>
<evidence type="ECO:0000313" key="2">
    <source>
        <dbReference type="Proteomes" id="UP001151760"/>
    </source>
</evidence>
<name>A0ABQ5FS85_9ASTR</name>
<evidence type="ECO:0000313" key="1">
    <source>
        <dbReference type="EMBL" id="GJT65790.1"/>
    </source>
</evidence>
<accession>A0ABQ5FS85</accession>
<comment type="caution">
    <text evidence="1">The sequence shown here is derived from an EMBL/GenBank/DDBJ whole genome shotgun (WGS) entry which is preliminary data.</text>
</comment>
<dbReference type="Proteomes" id="UP001151760">
    <property type="component" value="Unassembled WGS sequence"/>
</dbReference>
<reference evidence="1" key="1">
    <citation type="journal article" date="2022" name="Int. J. Mol. Sci.">
        <title>Draft Genome of Tanacetum Coccineum: Genomic Comparison of Closely Related Tanacetum-Family Plants.</title>
        <authorList>
            <person name="Yamashiro T."/>
            <person name="Shiraishi A."/>
            <person name="Nakayama K."/>
            <person name="Satake H."/>
        </authorList>
    </citation>
    <scope>NUCLEOTIDE SEQUENCE</scope>
</reference>
<reference evidence="1" key="2">
    <citation type="submission" date="2022-01" db="EMBL/GenBank/DDBJ databases">
        <authorList>
            <person name="Yamashiro T."/>
            <person name="Shiraishi A."/>
            <person name="Satake H."/>
            <person name="Nakayama K."/>
        </authorList>
    </citation>
    <scope>NUCLEOTIDE SEQUENCE</scope>
</reference>
<gene>
    <name evidence="1" type="ORF">Tco_1017270</name>
</gene>
<keyword evidence="2" id="KW-1185">Reference proteome</keyword>
<sequence length="431" mass="47784">MAAPIISISSDSFEESVGSHAPRVILFSTIPTIIPVIPKVPIAPVDPIVASGVGVVSVISPTRMLDLVDYSSSSDSDPSEDSLRVALGLPLVSPFLCTNDSKADNESKPAEREDPLRGYESFHHHLRFHLHLLFPTTMIRRLSSSGCLSFDPWLRAIFYLSDYPFRQTPTNGPFSPSDSTSDISSGSLSNSSSVQSHSIVMLLYVGGSAPFGSTLYPHLRKLEVIPRSFSERGSHLGDSNLPSLLLDHLVKRIVEIPYSSRGCREEASRVWGSADTREGDDGKINVQSLEASAGGMMEIDVNPLVTGGISEPNRGDDPDLEGTLYDIAYYMSEVPLDRITKFETAQRQLVAGQLVASRERSSLADRVRSLGRENLRVRALFCIERDRVDSLRCHMALSQEEIRQICRDRDDTRRRLKKLESLVERRLGFRR</sequence>
<protein>
    <submittedName>
        <fullName evidence="1">Uncharacterized protein</fullName>
    </submittedName>
</protein>